<gene>
    <name evidence="1" type="ORF">TBK1r_48120</name>
</gene>
<keyword evidence="2" id="KW-1185">Reference proteome</keyword>
<dbReference type="EMBL" id="CP036432">
    <property type="protein sequence ID" value="QDV85796.1"/>
    <property type="molecule type" value="Genomic_DNA"/>
</dbReference>
<protein>
    <recommendedName>
        <fullName evidence="3">STAS/SEC14 domain-containing protein</fullName>
    </recommendedName>
</protein>
<dbReference type="SUPFAM" id="SSF52091">
    <property type="entry name" value="SpoIIaa-like"/>
    <property type="match status" value="1"/>
</dbReference>
<evidence type="ECO:0000313" key="2">
    <source>
        <dbReference type="Proteomes" id="UP000318081"/>
    </source>
</evidence>
<dbReference type="Pfam" id="PF11964">
    <property type="entry name" value="SpoIIAA-like"/>
    <property type="match status" value="1"/>
</dbReference>
<dbReference type="RefSeq" id="WP_145216002.1">
    <property type="nucleotide sequence ID" value="NZ_CP036432.1"/>
</dbReference>
<dbReference type="InterPro" id="IPR036513">
    <property type="entry name" value="STAS_dom_sf"/>
</dbReference>
<sequence>MSFIIVEHAEGKIIEVQVSGRLSKEAYDAFLPMTEERIAEFGKIRMLVVLHDFHGWDAGALWEDIKFDLKHHGHIERLAIVGENKWEKGMAVFCKPFTSAMIQYFDIADVAKAREWIQTDMTATTP</sequence>
<reference evidence="1 2" key="1">
    <citation type="submission" date="2019-02" db="EMBL/GenBank/DDBJ databases">
        <title>Deep-cultivation of Planctomycetes and their phenomic and genomic characterization uncovers novel biology.</title>
        <authorList>
            <person name="Wiegand S."/>
            <person name="Jogler M."/>
            <person name="Boedeker C."/>
            <person name="Pinto D."/>
            <person name="Vollmers J."/>
            <person name="Rivas-Marin E."/>
            <person name="Kohn T."/>
            <person name="Peeters S.H."/>
            <person name="Heuer A."/>
            <person name="Rast P."/>
            <person name="Oberbeckmann S."/>
            <person name="Bunk B."/>
            <person name="Jeske O."/>
            <person name="Meyerdierks A."/>
            <person name="Storesund J.E."/>
            <person name="Kallscheuer N."/>
            <person name="Luecker S."/>
            <person name="Lage O.M."/>
            <person name="Pohl T."/>
            <person name="Merkel B.J."/>
            <person name="Hornburger P."/>
            <person name="Mueller R.-W."/>
            <person name="Bruemmer F."/>
            <person name="Labrenz M."/>
            <person name="Spormann A.M."/>
            <person name="Op den Camp H."/>
            <person name="Overmann J."/>
            <person name="Amann R."/>
            <person name="Jetten M.S.M."/>
            <person name="Mascher T."/>
            <person name="Medema M.H."/>
            <person name="Devos D.P."/>
            <person name="Kaster A.-K."/>
            <person name="Ovreas L."/>
            <person name="Rohde M."/>
            <person name="Galperin M.Y."/>
            <person name="Jogler C."/>
        </authorList>
    </citation>
    <scope>NUCLEOTIDE SEQUENCE [LARGE SCALE GENOMIC DNA]</scope>
    <source>
        <strain evidence="1 2">TBK1r</strain>
    </source>
</reference>
<evidence type="ECO:0000313" key="1">
    <source>
        <dbReference type="EMBL" id="QDV85796.1"/>
    </source>
</evidence>
<organism evidence="1 2">
    <name type="scientific">Stieleria magnilauensis</name>
    <dbReference type="NCBI Taxonomy" id="2527963"/>
    <lineage>
        <taxon>Bacteria</taxon>
        <taxon>Pseudomonadati</taxon>
        <taxon>Planctomycetota</taxon>
        <taxon>Planctomycetia</taxon>
        <taxon>Pirellulales</taxon>
        <taxon>Pirellulaceae</taxon>
        <taxon>Stieleria</taxon>
    </lineage>
</organism>
<proteinExistence type="predicted"/>
<dbReference type="Proteomes" id="UP000318081">
    <property type="component" value="Chromosome"/>
</dbReference>
<evidence type="ECO:0008006" key="3">
    <source>
        <dbReference type="Google" id="ProtNLM"/>
    </source>
</evidence>
<dbReference type="InterPro" id="IPR021866">
    <property type="entry name" value="SpoIIAA-like"/>
</dbReference>
<accession>A0ABX5XVJ6</accession>
<dbReference type="Gene3D" id="3.40.50.10600">
    <property type="entry name" value="SpoIIaa-like domains"/>
    <property type="match status" value="1"/>
</dbReference>
<name>A0ABX5XVJ6_9BACT</name>
<dbReference type="InterPro" id="IPR038396">
    <property type="entry name" value="SpoIIAA-like_sf"/>
</dbReference>